<reference evidence="2" key="1">
    <citation type="journal article" date="2019" name="Int. J. Syst. Evol. Microbiol.">
        <title>The Global Catalogue of Microorganisms (GCM) 10K type strain sequencing project: providing services to taxonomists for standard genome sequencing and annotation.</title>
        <authorList>
            <consortium name="The Broad Institute Genomics Platform"/>
            <consortium name="The Broad Institute Genome Sequencing Center for Infectious Disease"/>
            <person name="Wu L."/>
            <person name="Ma J."/>
        </authorList>
    </citation>
    <scope>NUCLEOTIDE SEQUENCE [LARGE SCALE GENOMIC DNA]</scope>
    <source>
        <strain evidence="2">JCM 17923</strain>
    </source>
</reference>
<sequence>MQILIKLGFAVSAHKYVILGTGMYFPARAGYYGQWANHLLQPWLGAAVGTGKCQRFGGLYR</sequence>
<keyword evidence="2" id="KW-1185">Reference proteome</keyword>
<evidence type="ECO:0000313" key="1">
    <source>
        <dbReference type="EMBL" id="GAA4348700.1"/>
    </source>
</evidence>
<gene>
    <name evidence="1" type="ORF">GCM10023185_04850</name>
</gene>
<proteinExistence type="predicted"/>
<name>A0ABP8I0H2_9BACT</name>
<protein>
    <submittedName>
        <fullName evidence="1">Uncharacterized protein</fullName>
    </submittedName>
</protein>
<dbReference type="EMBL" id="BAABGZ010000008">
    <property type="protein sequence ID" value="GAA4348700.1"/>
    <property type="molecule type" value="Genomic_DNA"/>
</dbReference>
<evidence type="ECO:0000313" key="2">
    <source>
        <dbReference type="Proteomes" id="UP001501153"/>
    </source>
</evidence>
<comment type="caution">
    <text evidence="1">The sequence shown here is derived from an EMBL/GenBank/DDBJ whole genome shotgun (WGS) entry which is preliminary data.</text>
</comment>
<dbReference type="Proteomes" id="UP001501153">
    <property type="component" value="Unassembled WGS sequence"/>
</dbReference>
<organism evidence="1 2">
    <name type="scientific">Hymenobacter saemangeumensis</name>
    <dbReference type="NCBI Taxonomy" id="1084522"/>
    <lineage>
        <taxon>Bacteria</taxon>
        <taxon>Pseudomonadati</taxon>
        <taxon>Bacteroidota</taxon>
        <taxon>Cytophagia</taxon>
        <taxon>Cytophagales</taxon>
        <taxon>Hymenobacteraceae</taxon>
        <taxon>Hymenobacter</taxon>
    </lineage>
</organism>
<accession>A0ABP8I0H2</accession>